<dbReference type="PANTHER" id="PTHR22935:SF95">
    <property type="entry name" value="BETA-LACTAMASE-LIKE 1-RELATED"/>
    <property type="match status" value="1"/>
</dbReference>
<evidence type="ECO:0000313" key="6">
    <source>
        <dbReference type="Proteomes" id="UP000076205"/>
    </source>
</evidence>
<dbReference type="GO" id="GO:0004180">
    <property type="term" value="F:carboxypeptidase activity"/>
    <property type="evidence" value="ECO:0007669"/>
    <property type="project" value="UniProtKB-KW"/>
</dbReference>
<evidence type="ECO:0000259" key="3">
    <source>
        <dbReference type="Pfam" id="PF00144"/>
    </source>
</evidence>
<name>A0A2J0PS24_9ENTR</name>
<dbReference type="EMBL" id="FJYW01000013">
    <property type="protein sequence ID" value="CZY23977.1"/>
    <property type="molecule type" value="Genomic_DNA"/>
</dbReference>
<dbReference type="AlphaFoldDB" id="A0A2J0PS24"/>
<keyword evidence="4" id="KW-0378">Hydrolase</keyword>
<dbReference type="EMBL" id="NEEW01000023">
    <property type="protein sequence ID" value="PJD77745.1"/>
    <property type="molecule type" value="Genomic_DNA"/>
</dbReference>
<dbReference type="SUPFAM" id="SSF56601">
    <property type="entry name" value="beta-lactamase/transpeptidase-like"/>
    <property type="match status" value="1"/>
</dbReference>
<keyword evidence="5" id="KW-0645">Protease</keyword>
<evidence type="ECO:0000313" key="4">
    <source>
        <dbReference type="EMBL" id="CZY23977.1"/>
    </source>
</evidence>
<evidence type="ECO:0000313" key="7">
    <source>
        <dbReference type="Proteomes" id="UP000229974"/>
    </source>
</evidence>
<dbReference type="InterPro" id="IPR051478">
    <property type="entry name" value="Beta-lactamase-like_AB/R"/>
</dbReference>
<dbReference type="InterPro" id="IPR001466">
    <property type="entry name" value="Beta-lactam-related"/>
</dbReference>
<accession>A0A2J0PS24</accession>
<dbReference type="RefSeq" id="WP_032635084.1">
    <property type="nucleotide sequence ID" value="NZ_BEEC01000150.1"/>
</dbReference>
<proteinExistence type="inferred from homology"/>
<dbReference type="Proteomes" id="UP000229974">
    <property type="component" value="Unassembled WGS sequence"/>
</dbReference>
<comment type="similarity">
    <text evidence="1">Belongs to the beta-lactamase family.</text>
</comment>
<reference evidence="4 6" key="1">
    <citation type="submission" date="2016-03" db="EMBL/GenBank/DDBJ databases">
        <authorList>
            <consortium name="Pathogen Informatics"/>
        </authorList>
    </citation>
    <scope>NUCLEOTIDE SEQUENCE [LARGE SCALE GENOMIC DNA]</scope>
    <source>
        <strain evidence="6">e1424</strain>
        <strain evidence="4">E1424</strain>
    </source>
</reference>
<evidence type="ECO:0000313" key="5">
    <source>
        <dbReference type="EMBL" id="PJD77745.1"/>
    </source>
</evidence>
<sequence length="386" mass="41310">MKRKSLFLAVATLLAASYVNAGQLTTEQQIAEKSAQIFHDTNPPAMVMAIIQNGQVTYHAYGETAKGNHTSPTPDSLLRVGSMSKILASELLVKLADKGALGLTDPLQKYAPPGMTVPEVSHGNPVTLLSLATHTSGLPRLIPGQAPAGAAPFTWPDRPARWRWLNQKPTLTAPWEQAQYSNVGYDLLADAMEAAGKKPYLQLMRENVTGPLGMKDTTTQPDGAQCQRLMEGSGIDPAGPCTDTTAAAGNGGMYSTARDMASWMQHLLNIRHSDKPALRAVQQAMYVQRQQLKSITGLDLAGKAQGLGMGWVFIRPSVDSPVMIQKTGGGGGFMSYMVLVPGEKTGIFVSVTKVDLDMFSTLTRETNSLIPLLLKAAHGERVSPAS</sequence>
<evidence type="ECO:0000256" key="1">
    <source>
        <dbReference type="ARBA" id="ARBA00038473"/>
    </source>
</evidence>
<dbReference type="Gene3D" id="3.40.710.10">
    <property type="entry name" value="DD-peptidase/beta-lactamase superfamily"/>
    <property type="match status" value="1"/>
</dbReference>
<comment type="caution">
    <text evidence="5">The sequence shown here is derived from an EMBL/GenBank/DDBJ whole genome shotgun (WGS) entry which is preliminary data.</text>
</comment>
<dbReference type="GeneID" id="63144857"/>
<dbReference type="InterPro" id="IPR012338">
    <property type="entry name" value="Beta-lactam/transpept-like"/>
</dbReference>
<dbReference type="Proteomes" id="UP000076205">
    <property type="component" value="Unassembled WGS sequence"/>
</dbReference>
<dbReference type="Pfam" id="PF00144">
    <property type="entry name" value="Beta-lactamase"/>
    <property type="match status" value="1"/>
</dbReference>
<protein>
    <submittedName>
        <fullName evidence="5">D-alanyl-D-alanine-carboxypeptidase/endopeptidase AmpH</fullName>
    </submittedName>
    <submittedName>
        <fullName evidence="4">Penicillin-binding protein AmpH</fullName>
        <ecNumber evidence="4">3.4.-.-</ecNumber>
    </submittedName>
</protein>
<keyword evidence="5" id="KW-0121">Carboxypeptidase</keyword>
<gene>
    <name evidence="4" type="primary">ampH_1</name>
    <name evidence="5" type="ORF">B9Q30_25955</name>
    <name evidence="4" type="ORF">SAMEA2273352_04478</name>
</gene>
<keyword evidence="2" id="KW-0732">Signal</keyword>
<reference evidence="5 7" key="2">
    <citation type="journal article" date="2017" name="J. Antimicrob. Chemother.">
        <title>Characterization of the population structure, drug resistance mechanisms and plasmids of the community-associated Enterobacter cloacae complex in China.</title>
        <authorList>
            <person name="Zhou K."/>
            <person name="Yu W."/>
            <person name="Cao X."/>
            <person name="Shen P."/>
            <person name="Lu H."/>
            <person name="Luo Q."/>
            <person name="Rossen J.W.A."/>
            <person name="Xiao Y."/>
        </authorList>
    </citation>
    <scope>NUCLEOTIDE SEQUENCE [LARGE SCALE GENOMIC DNA]</scope>
    <source>
        <strain evidence="5 7">ECC904</strain>
    </source>
</reference>
<feature type="chain" id="PRO_5041535697" evidence="2">
    <location>
        <begin position="22"/>
        <end position="386"/>
    </location>
</feature>
<dbReference type="PANTHER" id="PTHR22935">
    <property type="entry name" value="PENICILLIN-BINDING PROTEIN"/>
    <property type="match status" value="1"/>
</dbReference>
<dbReference type="NCBIfam" id="NF007943">
    <property type="entry name" value="PRK10662.1"/>
    <property type="match status" value="1"/>
</dbReference>
<feature type="domain" description="Beta-lactamase-related" evidence="3">
    <location>
        <begin position="43"/>
        <end position="355"/>
    </location>
</feature>
<dbReference type="EC" id="3.4.-.-" evidence="4"/>
<feature type="signal peptide" evidence="2">
    <location>
        <begin position="1"/>
        <end position="21"/>
    </location>
</feature>
<dbReference type="OrthoDB" id="119951at2"/>
<evidence type="ECO:0000256" key="2">
    <source>
        <dbReference type="SAM" id="SignalP"/>
    </source>
</evidence>
<organism evidence="5 7">
    <name type="scientific">Enterobacter hormaechei</name>
    <dbReference type="NCBI Taxonomy" id="158836"/>
    <lineage>
        <taxon>Bacteria</taxon>
        <taxon>Pseudomonadati</taxon>
        <taxon>Pseudomonadota</taxon>
        <taxon>Gammaproteobacteria</taxon>
        <taxon>Enterobacterales</taxon>
        <taxon>Enterobacteriaceae</taxon>
        <taxon>Enterobacter</taxon>
        <taxon>Enterobacter cloacae complex</taxon>
    </lineage>
</organism>